<gene>
    <name evidence="2" type="ORF">SAMN05444280_11383</name>
</gene>
<dbReference type="EMBL" id="FQZE01000013">
    <property type="protein sequence ID" value="SHJ21343.1"/>
    <property type="molecule type" value="Genomic_DNA"/>
</dbReference>
<feature type="region of interest" description="Disordered" evidence="1">
    <location>
        <begin position="1"/>
        <end position="34"/>
    </location>
</feature>
<feature type="compositionally biased region" description="Basic and acidic residues" evidence="1">
    <location>
        <begin position="18"/>
        <end position="34"/>
    </location>
</feature>
<sequence length="287" mass="30530">MKKAPLSCGHLPIGTSPKGERRGGGWKTEVRSRKSEVISGMPRWLGEVQSQKTEETGDRASISDHWLATATPDGAASPVRGDALPGRSKSIVSSRKLAVGGKKQKARNPRLAAHNLKLAACELQLKKHSSQLLNKNQNITTISLTPLLWIYSYGRGRERLLLKYNQCCIFPPPSPFGEGRGEASFSLLPRGSAGSGDCPGAAAITTIISFLFSSLRGASKNAGAKRLARKNSLPVINQSLESCAVGLSPFVKGDESRFTGTGGKGSQSPATPPIRSRKKDTNQKGGT</sequence>
<evidence type="ECO:0000313" key="2">
    <source>
        <dbReference type="EMBL" id="SHJ21343.1"/>
    </source>
</evidence>
<name>A0A1M6HGN3_9BACT</name>
<evidence type="ECO:0000256" key="1">
    <source>
        <dbReference type="SAM" id="MobiDB-lite"/>
    </source>
</evidence>
<organism evidence="2 3">
    <name type="scientific">Tangfeifania diversioriginum</name>
    <dbReference type="NCBI Taxonomy" id="1168035"/>
    <lineage>
        <taxon>Bacteria</taxon>
        <taxon>Pseudomonadati</taxon>
        <taxon>Bacteroidota</taxon>
        <taxon>Bacteroidia</taxon>
        <taxon>Marinilabiliales</taxon>
        <taxon>Prolixibacteraceae</taxon>
        <taxon>Tangfeifania</taxon>
    </lineage>
</organism>
<proteinExistence type="predicted"/>
<accession>A0A1M6HGN3</accession>
<feature type="region of interest" description="Disordered" evidence="1">
    <location>
        <begin position="255"/>
        <end position="287"/>
    </location>
</feature>
<evidence type="ECO:0000313" key="3">
    <source>
        <dbReference type="Proteomes" id="UP000184050"/>
    </source>
</evidence>
<dbReference type="AlphaFoldDB" id="A0A1M6HGN3"/>
<protein>
    <submittedName>
        <fullName evidence="2">Uncharacterized protein</fullName>
    </submittedName>
</protein>
<dbReference type="Proteomes" id="UP000184050">
    <property type="component" value="Unassembled WGS sequence"/>
</dbReference>
<keyword evidence="3" id="KW-1185">Reference proteome</keyword>
<reference evidence="2 3" key="1">
    <citation type="submission" date="2016-11" db="EMBL/GenBank/DDBJ databases">
        <authorList>
            <person name="Jaros S."/>
            <person name="Januszkiewicz K."/>
            <person name="Wedrychowicz H."/>
        </authorList>
    </citation>
    <scope>NUCLEOTIDE SEQUENCE [LARGE SCALE GENOMIC DNA]</scope>
    <source>
        <strain evidence="2 3">DSM 27063</strain>
    </source>
</reference>